<dbReference type="RefSeq" id="WP_311162657.1">
    <property type="nucleotide sequence ID" value="NZ_JAVQLW010000005.1"/>
</dbReference>
<sequence length="293" mass="31849">MKLARFTEAGRTRIGKVVGDRIIDLTPALGEGVSMRQVLADLPRLRPALLAATGPEFALASVRLEVPVADPQKFLAIGMNYQKHAEEARAAGITIPTSQMWFNKQVSCLNAPFDPVVKPEASDKVDYEIELGVVIGKRCRHVSRGEARSVIAGYVIVNDVSARDWLPRSPTFTLGKSFDTHGPVGPWITTDDEIADPLDLGMKLWVNGELRQDGRTNDMIYDIYDQIAYLTTVMTLEPGDILATGTPSGIGAPTGCFLKPGDRMRLEIEALGAIESEIVAETAHAHEPVLSAM</sequence>
<name>A0ABU2HXX9_9RHOB</name>
<dbReference type="Pfam" id="PF01557">
    <property type="entry name" value="FAA_hydrolase"/>
    <property type="match status" value="1"/>
</dbReference>
<dbReference type="GO" id="GO:0016787">
    <property type="term" value="F:hydrolase activity"/>
    <property type="evidence" value="ECO:0007669"/>
    <property type="project" value="UniProtKB-KW"/>
</dbReference>
<gene>
    <name evidence="4" type="ORF">RGQ15_20255</name>
</gene>
<accession>A0ABU2HXX9</accession>
<feature type="domain" description="Fumarylacetoacetase-like C-terminal" evidence="3">
    <location>
        <begin position="74"/>
        <end position="278"/>
    </location>
</feature>
<dbReference type="PANTHER" id="PTHR42796">
    <property type="entry name" value="FUMARYLACETOACETATE HYDROLASE DOMAIN-CONTAINING PROTEIN 2A-RELATED"/>
    <property type="match status" value="1"/>
</dbReference>
<dbReference type="InterPro" id="IPR036663">
    <property type="entry name" value="Fumarylacetoacetase_C_sf"/>
</dbReference>
<dbReference type="Gene3D" id="3.90.850.10">
    <property type="entry name" value="Fumarylacetoacetase-like, C-terminal domain"/>
    <property type="match status" value="1"/>
</dbReference>
<proteinExistence type="inferred from homology"/>
<comment type="similarity">
    <text evidence="1">Belongs to the FAH family.</text>
</comment>
<organism evidence="4 5">
    <name type="scientific">Paracoccus aurantius</name>
    <dbReference type="NCBI Taxonomy" id="3073814"/>
    <lineage>
        <taxon>Bacteria</taxon>
        <taxon>Pseudomonadati</taxon>
        <taxon>Pseudomonadota</taxon>
        <taxon>Alphaproteobacteria</taxon>
        <taxon>Rhodobacterales</taxon>
        <taxon>Paracoccaceae</taxon>
        <taxon>Paracoccus</taxon>
    </lineage>
</organism>
<keyword evidence="5" id="KW-1185">Reference proteome</keyword>
<keyword evidence="2" id="KW-0479">Metal-binding</keyword>
<dbReference type="EMBL" id="JAVQLW010000005">
    <property type="protein sequence ID" value="MDS9469891.1"/>
    <property type="molecule type" value="Genomic_DNA"/>
</dbReference>
<evidence type="ECO:0000313" key="4">
    <source>
        <dbReference type="EMBL" id="MDS9469891.1"/>
    </source>
</evidence>
<dbReference type="InterPro" id="IPR011234">
    <property type="entry name" value="Fumarylacetoacetase-like_C"/>
</dbReference>
<comment type="caution">
    <text evidence="4">The sequence shown here is derived from an EMBL/GenBank/DDBJ whole genome shotgun (WGS) entry which is preliminary data.</text>
</comment>
<dbReference type="Proteomes" id="UP001269144">
    <property type="component" value="Unassembled WGS sequence"/>
</dbReference>
<evidence type="ECO:0000259" key="3">
    <source>
        <dbReference type="Pfam" id="PF01557"/>
    </source>
</evidence>
<dbReference type="InterPro" id="IPR051121">
    <property type="entry name" value="FAH"/>
</dbReference>
<protein>
    <submittedName>
        <fullName evidence="4">Fumarylacetoacetate hydrolase family protein</fullName>
    </submittedName>
</protein>
<evidence type="ECO:0000256" key="2">
    <source>
        <dbReference type="ARBA" id="ARBA00022723"/>
    </source>
</evidence>
<dbReference type="PANTHER" id="PTHR42796:SF4">
    <property type="entry name" value="FUMARYLACETOACETATE HYDROLASE DOMAIN-CONTAINING PROTEIN 2A"/>
    <property type="match status" value="1"/>
</dbReference>
<keyword evidence="4" id="KW-0378">Hydrolase</keyword>
<dbReference type="SUPFAM" id="SSF56529">
    <property type="entry name" value="FAH"/>
    <property type="match status" value="1"/>
</dbReference>
<evidence type="ECO:0000256" key="1">
    <source>
        <dbReference type="ARBA" id="ARBA00010211"/>
    </source>
</evidence>
<evidence type="ECO:0000313" key="5">
    <source>
        <dbReference type="Proteomes" id="UP001269144"/>
    </source>
</evidence>
<reference evidence="5" key="1">
    <citation type="submission" date="2023-07" db="EMBL/GenBank/DDBJ databases">
        <title>Paracoccus sp. MBLB3053 whole genome sequence.</title>
        <authorList>
            <person name="Hwang C.Y."/>
            <person name="Cho E.-S."/>
            <person name="Seo M.-J."/>
        </authorList>
    </citation>
    <scope>NUCLEOTIDE SEQUENCE [LARGE SCALE GENOMIC DNA]</scope>
    <source>
        <strain evidence="5">MBLB3053</strain>
    </source>
</reference>